<evidence type="ECO:0000256" key="1">
    <source>
        <dbReference type="SAM" id="MobiDB-lite"/>
    </source>
</evidence>
<protein>
    <submittedName>
        <fullName evidence="2">Uncharacterized protein</fullName>
    </submittedName>
</protein>
<dbReference type="AlphaFoldDB" id="A0AAE0HBK1"/>
<gene>
    <name evidence="2" type="ORF">B0H64DRAFT_215968</name>
</gene>
<sequence length="219" mass="24490">MKIPSAFQESRSPNKTFPTTLASPQVHIISNFNEYTKFKRCLLRRTGLAQRSSSLASTGNVEVRVPQPACQVLTSGERHCSNLRDAYFGCLRRLLECNNYMITRHRHEHLSSNRLSWHCSMRSSPPGTRCQVRTPCRSPPFAFQSWMRLFLAMPAGPPSSFRKMGSLDPIARSPRRPNCPPSKSGIPGSQNPRRSSTQRGRSIQATTQGVTLSPSPGLH</sequence>
<accession>A0AAE0HBK1</accession>
<evidence type="ECO:0000313" key="2">
    <source>
        <dbReference type="EMBL" id="KAK3293542.1"/>
    </source>
</evidence>
<evidence type="ECO:0000313" key="3">
    <source>
        <dbReference type="Proteomes" id="UP001278766"/>
    </source>
</evidence>
<dbReference type="EMBL" id="JAUEPN010000006">
    <property type="protein sequence ID" value="KAK3293542.1"/>
    <property type="molecule type" value="Genomic_DNA"/>
</dbReference>
<comment type="caution">
    <text evidence="2">The sequence shown here is derived from an EMBL/GenBank/DDBJ whole genome shotgun (WGS) entry which is preliminary data.</text>
</comment>
<reference evidence="2" key="1">
    <citation type="journal article" date="2023" name="Mol. Phylogenet. Evol.">
        <title>Genome-scale phylogeny and comparative genomics of the fungal order Sordariales.</title>
        <authorList>
            <person name="Hensen N."/>
            <person name="Bonometti L."/>
            <person name="Westerberg I."/>
            <person name="Brannstrom I.O."/>
            <person name="Guillou S."/>
            <person name="Cros-Aarteil S."/>
            <person name="Calhoun S."/>
            <person name="Haridas S."/>
            <person name="Kuo A."/>
            <person name="Mondo S."/>
            <person name="Pangilinan J."/>
            <person name="Riley R."/>
            <person name="LaButti K."/>
            <person name="Andreopoulos B."/>
            <person name="Lipzen A."/>
            <person name="Chen C."/>
            <person name="Yan M."/>
            <person name="Daum C."/>
            <person name="Ng V."/>
            <person name="Clum A."/>
            <person name="Steindorff A."/>
            <person name="Ohm R.A."/>
            <person name="Martin F."/>
            <person name="Silar P."/>
            <person name="Natvig D.O."/>
            <person name="Lalanne C."/>
            <person name="Gautier V."/>
            <person name="Ament-Velasquez S.L."/>
            <person name="Kruys A."/>
            <person name="Hutchinson M.I."/>
            <person name="Powell A.J."/>
            <person name="Barry K."/>
            <person name="Miller A.N."/>
            <person name="Grigoriev I.V."/>
            <person name="Debuchy R."/>
            <person name="Gladieux P."/>
            <person name="Hiltunen Thoren M."/>
            <person name="Johannesson H."/>
        </authorList>
    </citation>
    <scope>NUCLEOTIDE SEQUENCE</scope>
    <source>
        <strain evidence="2">CBS 168.71</strain>
    </source>
</reference>
<feature type="region of interest" description="Disordered" evidence="1">
    <location>
        <begin position="162"/>
        <end position="219"/>
    </location>
</feature>
<keyword evidence="3" id="KW-1185">Reference proteome</keyword>
<name>A0AAE0HBK1_9PEZI</name>
<organism evidence="2 3">
    <name type="scientific">Chaetomium fimeti</name>
    <dbReference type="NCBI Taxonomy" id="1854472"/>
    <lineage>
        <taxon>Eukaryota</taxon>
        <taxon>Fungi</taxon>
        <taxon>Dikarya</taxon>
        <taxon>Ascomycota</taxon>
        <taxon>Pezizomycotina</taxon>
        <taxon>Sordariomycetes</taxon>
        <taxon>Sordariomycetidae</taxon>
        <taxon>Sordariales</taxon>
        <taxon>Chaetomiaceae</taxon>
        <taxon>Chaetomium</taxon>
    </lineage>
</organism>
<proteinExistence type="predicted"/>
<dbReference type="GeneID" id="87836454"/>
<reference evidence="2" key="2">
    <citation type="submission" date="2023-06" db="EMBL/GenBank/DDBJ databases">
        <authorList>
            <consortium name="Lawrence Berkeley National Laboratory"/>
            <person name="Haridas S."/>
            <person name="Hensen N."/>
            <person name="Bonometti L."/>
            <person name="Westerberg I."/>
            <person name="Brannstrom I.O."/>
            <person name="Guillou S."/>
            <person name="Cros-Aarteil S."/>
            <person name="Calhoun S."/>
            <person name="Kuo A."/>
            <person name="Mondo S."/>
            <person name="Pangilinan J."/>
            <person name="Riley R."/>
            <person name="Labutti K."/>
            <person name="Andreopoulos B."/>
            <person name="Lipzen A."/>
            <person name="Chen C."/>
            <person name="Yanf M."/>
            <person name="Daum C."/>
            <person name="Ng V."/>
            <person name="Clum A."/>
            <person name="Steindorff A."/>
            <person name="Ohm R."/>
            <person name="Martin F."/>
            <person name="Silar P."/>
            <person name="Natvig D."/>
            <person name="Lalanne C."/>
            <person name="Gautier V."/>
            <person name="Ament-Velasquez S.L."/>
            <person name="Kruys A."/>
            <person name="Hutchinson M.I."/>
            <person name="Powell A.J."/>
            <person name="Barry K."/>
            <person name="Miller A.N."/>
            <person name="Grigoriev I.V."/>
            <person name="Debuchy R."/>
            <person name="Gladieux P."/>
            <person name="Thoren M.H."/>
            <person name="Johannesson H."/>
        </authorList>
    </citation>
    <scope>NUCLEOTIDE SEQUENCE</scope>
    <source>
        <strain evidence="2">CBS 168.71</strain>
    </source>
</reference>
<dbReference type="RefSeq" id="XP_062657056.1">
    <property type="nucleotide sequence ID" value="XM_062799506.1"/>
</dbReference>
<dbReference type="Proteomes" id="UP001278766">
    <property type="component" value="Unassembled WGS sequence"/>
</dbReference>
<feature type="compositionally biased region" description="Polar residues" evidence="1">
    <location>
        <begin position="187"/>
        <end position="219"/>
    </location>
</feature>